<dbReference type="AlphaFoldDB" id="A0A0M7AT63"/>
<dbReference type="NCBIfam" id="NF003699">
    <property type="entry name" value="PRK05312.1"/>
    <property type="match status" value="1"/>
</dbReference>
<comment type="cofactor">
    <cofactor evidence="7">
        <name>Zn(2+)</name>
        <dbReference type="ChEBI" id="CHEBI:29105"/>
    </cofactor>
    <cofactor evidence="7">
        <name>Mg(2+)</name>
        <dbReference type="ChEBI" id="CHEBI:18420"/>
    </cofactor>
    <cofactor evidence="7">
        <name>Co(2+)</name>
        <dbReference type="ChEBI" id="CHEBI:48828"/>
    </cofactor>
    <text evidence="7">Binds 1 divalent metal cation per subunit. Can use ions such as Zn(2+), Mg(2+) or Co(2+).</text>
</comment>
<reference evidence="9" key="1">
    <citation type="submission" date="2015-07" db="EMBL/GenBank/DDBJ databases">
        <authorList>
            <person name="Rodrigo-Torres Lidia"/>
            <person name="Arahal R.David."/>
        </authorList>
    </citation>
    <scope>NUCLEOTIDE SEQUENCE [LARGE SCALE GENOMIC DNA]</scope>
    <source>
        <strain evidence="9">CECT 5096</strain>
    </source>
</reference>
<dbReference type="STRING" id="311410.LA5095_04298"/>
<keyword evidence="9" id="KW-1185">Reference proteome</keyword>
<dbReference type="GO" id="GO:0005737">
    <property type="term" value="C:cytoplasm"/>
    <property type="evidence" value="ECO:0007669"/>
    <property type="project" value="UniProtKB-SubCell"/>
</dbReference>
<comment type="subunit">
    <text evidence="7">Homodimer.</text>
</comment>
<feature type="binding site" evidence="7">
    <location>
        <position position="140"/>
    </location>
    <ligand>
        <name>substrate</name>
    </ligand>
</feature>
<dbReference type="GO" id="GO:0050570">
    <property type="term" value="F:4-hydroxythreonine-4-phosphate dehydrogenase activity"/>
    <property type="evidence" value="ECO:0007669"/>
    <property type="project" value="UniProtKB-UniRule"/>
</dbReference>
<evidence type="ECO:0000256" key="3">
    <source>
        <dbReference type="ARBA" id="ARBA00022857"/>
    </source>
</evidence>
<dbReference type="Pfam" id="PF04166">
    <property type="entry name" value="PdxA"/>
    <property type="match status" value="1"/>
</dbReference>
<evidence type="ECO:0000256" key="7">
    <source>
        <dbReference type="HAMAP-Rule" id="MF_00536"/>
    </source>
</evidence>
<dbReference type="UniPathway" id="UPA00244">
    <property type="reaction ID" value="UER00312"/>
</dbReference>
<evidence type="ECO:0000256" key="2">
    <source>
        <dbReference type="ARBA" id="ARBA00022723"/>
    </source>
</evidence>
<feature type="binding site" evidence="7">
    <location>
        <position position="292"/>
    </location>
    <ligand>
        <name>substrate</name>
    </ligand>
</feature>
<dbReference type="HAMAP" id="MF_00536">
    <property type="entry name" value="PdxA"/>
    <property type="match status" value="1"/>
</dbReference>
<protein>
    <recommendedName>
        <fullName evidence="7">4-hydroxythreonine-4-phosphate dehydrogenase</fullName>
        <ecNumber evidence="7">1.1.1.262</ecNumber>
    </recommendedName>
    <alternativeName>
        <fullName evidence="7">4-(phosphohydroxy)-L-threonine dehydrogenase</fullName>
    </alternativeName>
</protein>
<dbReference type="GO" id="GO:0008615">
    <property type="term" value="P:pyridoxine biosynthetic process"/>
    <property type="evidence" value="ECO:0007669"/>
    <property type="project" value="UniProtKB-UniRule"/>
</dbReference>
<comment type="catalytic activity">
    <reaction evidence="7">
        <text>4-(phosphooxy)-L-threonine + NAD(+) = 3-amino-2-oxopropyl phosphate + CO2 + NADH</text>
        <dbReference type="Rhea" id="RHEA:32275"/>
        <dbReference type="ChEBI" id="CHEBI:16526"/>
        <dbReference type="ChEBI" id="CHEBI:57279"/>
        <dbReference type="ChEBI" id="CHEBI:57540"/>
        <dbReference type="ChEBI" id="CHEBI:57945"/>
        <dbReference type="ChEBI" id="CHEBI:58452"/>
        <dbReference type="EC" id="1.1.1.262"/>
    </reaction>
</comment>
<dbReference type="EMBL" id="CXWC01000012">
    <property type="protein sequence ID" value="CTQ75489.1"/>
    <property type="molecule type" value="Genomic_DNA"/>
</dbReference>
<dbReference type="RefSeq" id="WP_055118585.1">
    <property type="nucleotide sequence ID" value="NZ_CXWA01000008.1"/>
</dbReference>
<evidence type="ECO:0000256" key="4">
    <source>
        <dbReference type="ARBA" id="ARBA00023002"/>
    </source>
</evidence>
<comment type="pathway">
    <text evidence="7">Cofactor biosynthesis; pyridoxine 5'-phosphate biosynthesis; pyridoxine 5'-phosphate from D-erythrose 4-phosphate: step 4/5.</text>
</comment>
<dbReference type="GO" id="GO:0000287">
    <property type="term" value="F:magnesium ion binding"/>
    <property type="evidence" value="ECO:0007669"/>
    <property type="project" value="UniProtKB-UniRule"/>
</dbReference>
<keyword evidence="3 7" id="KW-0521">NADP</keyword>
<dbReference type="SUPFAM" id="SSF53659">
    <property type="entry name" value="Isocitrate/Isopropylmalate dehydrogenase-like"/>
    <property type="match status" value="1"/>
</dbReference>
<accession>A0A0M7AT63</accession>
<dbReference type="GO" id="GO:0050897">
    <property type="term" value="F:cobalt ion binding"/>
    <property type="evidence" value="ECO:0007669"/>
    <property type="project" value="UniProtKB-UniRule"/>
</dbReference>
<evidence type="ECO:0000256" key="6">
    <source>
        <dbReference type="ARBA" id="ARBA00023096"/>
    </source>
</evidence>
<dbReference type="Gene3D" id="3.40.718.10">
    <property type="entry name" value="Isopropylmalate Dehydrogenase"/>
    <property type="match status" value="1"/>
</dbReference>
<dbReference type="GeneID" id="97671701"/>
<keyword evidence="4 7" id="KW-0560">Oxidoreductase</keyword>
<dbReference type="GO" id="GO:0042823">
    <property type="term" value="P:pyridoxal phosphate biosynthetic process"/>
    <property type="evidence" value="ECO:0007669"/>
    <property type="project" value="UniProtKB-UniRule"/>
</dbReference>
<comment type="miscellaneous">
    <text evidence="7">The active site is located at the dimer interface.</text>
</comment>
<evidence type="ECO:0000256" key="1">
    <source>
        <dbReference type="ARBA" id="ARBA00022490"/>
    </source>
</evidence>
<feature type="binding site" evidence="7">
    <location>
        <position position="275"/>
    </location>
    <ligand>
        <name>a divalent metal cation</name>
        <dbReference type="ChEBI" id="CHEBI:60240"/>
        <note>ligand shared between dimeric partners</note>
    </ligand>
</feature>
<proteinExistence type="inferred from homology"/>
<feature type="binding site" evidence="7">
    <location>
        <position position="175"/>
    </location>
    <ligand>
        <name>a divalent metal cation</name>
        <dbReference type="ChEBI" id="CHEBI:60240"/>
        <note>ligand shared between dimeric partners</note>
    </ligand>
</feature>
<feature type="binding site" evidence="7">
    <location>
        <position position="220"/>
    </location>
    <ligand>
        <name>a divalent metal cation</name>
        <dbReference type="ChEBI" id="CHEBI:60240"/>
        <note>ligand shared between dimeric partners</note>
    </ligand>
</feature>
<keyword evidence="7" id="KW-0170">Cobalt</keyword>
<keyword evidence="5 7" id="KW-0520">NAD</keyword>
<gene>
    <name evidence="7 8" type="primary">pdxA</name>
    <name evidence="8" type="ORF">LA5096_04405</name>
</gene>
<name>A0A0M7AT63_9HYPH</name>
<evidence type="ECO:0000256" key="5">
    <source>
        <dbReference type="ARBA" id="ARBA00023027"/>
    </source>
</evidence>
<dbReference type="InterPro" id="IPR037510">
    <property type="entry name" value="PdxA"/>
</dbReference>
<comment type="similarity">
    <text evidence="7">Belongs to the PdxA family.</text>
</comment>
<sequence length="339" mass="36248">MKTRHKPIAVSMGEPAGIGPELALLAWTKRKSLGLPPFYVRGDRSLFIERARTIGLKPQISSCAAEDAPDAFNKGLPIVQTGNTLSDCPGIEQEETASTVVASIERCVEDVRDGLATGVVTNPINKAALYRTGFSFPGHTEFLGELASRHWPGERARPVMMIAGPDLMVVPVTIHIPIKDVPLALTEDLIVETAEIIASDLRNRFGYSQPRLAVCGLNPHAGEGGTMGTEDLDIIAPAIARLKEIGIEASGPHPADTLFHPPARQNYDCALGMYHDQVLVPAKTIGFDDSVNVTLGLPFVRTSPDHGTAYSLAGSGTARVDSFAAALRMAHVLANPDMF</sequence>
<dbReference type="PANTHER" id="PTHR30004:SF6">
    <property type="entry name" value="D-THREONATE 4-PHOSPHATE DEHYDROGENASE"/>
    <property type="match status" value="1"/>
</dbReference>
<dbReference type="Proteomes" id="UP000049983">
    <property type="component" value="Unassembled WGS sequence"/>
</dbReference>
<dbReference type="GO" id="GO:0051287">
    <property type="term" value="F:NAD binding"/>
    <property type="evidence" value="ECO:0007669"/>
    <property type="project" value="InterPro"/>
</dbReference>
<organism evidence="8 9">
    <name type="scientific">Roseibium album</name>
    <dbReference type="NCBI Taxonomy" id="311410"/>
    <lineage>
        <taxon>Bacteria</taxon>
        <taxon>Pseudomonadati</taxon>
        <taxon>Pseudomonadota</taxon>
        <taxon>Alphaproteobacteria</taxon>
        <taxon>Hyphomicrobiales</taxon>
        <taxon>Stappiaceae</taxon>
        <taxon>Roseibium</taxon>
    </lineage>
</organism>
<dbReference type="EC" id="1.1.1.262" evidence="7"/>
<evidence type="ECO:0000313" key="9">
    <source>
        <dbReference type="Proteomes" id="UP000049983"/>
    </source>
</evidence>
<keyword evidence="6 7" id="KW-0664">Pyridoxine biosynthesis</keyword>
<dbReference type="InterPro" id="IPR005255">
    <property type="entry name" value="PdxA_fam"/>
</dbReference>
<feature type="binding site" evidence="7">
    <location>
        <position position="139"/>
    </location>
    <ligand>
        <name>substrate</name>
    </ligand>
</feature>
<comment type="subcellular location">
    <subcellularLocation>
        <location evidence="7">Cytoplasm</location>
    </subcellularLocation>
</comment>
<evidence type="ECO:0000313" key="8">
    <source>
        <dbReference type="EMBL" id="CTQ75489.1"/>
    </source>
</evidence>
<comment type="function">
    <text evidence="7">Catalyzes the NAD(P)-dependent oxidation of 4-(phosphooxy)-L-threonine (HTP) into 2-amino-3-oxo-4-(phosphooxy)butyric acid which spontaneously decarboxylates to form 3-amino-2-oxopropyl phosphate (AHAP).</text>
</comment>
<keyword evidence="2 7" id="KW-0479">Metal-binding</keyword>
<keyword evidence="7" id="KW-0862">Zinc</keyword>
<dbReference type="GO" id="GO:0008270">
    <property type="term" value="F:zinc ion binding"/>
    <property type="evidence" value="ECO:0007669"/>
    <property type="project" value="UniProtKB-UniRule"/>
</dbReference>
<dbReference type="PANTHER" id="PTHR30004">
    <property type="entry name" value="4-HYDROXYTHREONINE-4-PHOSPHATE DEHYDROGENASE"/>
    <property type="match status" value="1"/>
</dbReference>
<keyword evidence="1 7" id="KW-0963">Cytoplasm</keyword>
<feature type="binding site" evidence="7">
    <location>
        <position position="301"/>
    </location>
    <ligand>
        <name>substrate</name>
    </ligand>
</feature>
<feature type="binding site" evidence="7">
    <location>
        <position position="283"/>
    </location>
    <ligand>
        <name>substrate</name>
    </ligand>
</feature>
<keyword evidence="7" id="KW-0460">Magnesium</keyword>
<dbReference type="OrthoDB" id="9801783at2"/>
<dbReference type="NCBIfam" id="TIGR00557">
    <property type="entry name" value="pdxA"/>
    <property type="match status" value="1"/>
</dbReference>